<dbReference type="Proteomes" id="UP000092730">
    <property type="component" value="Chromosome 1"/>
</dbReference>
<evidence type="ECO:0000313" key="2">
    <source>
        <dbReference type="EMBL" id="WVW81054.1"/>
    </source>
</evidence>
<evidence type="ECO:0000256" key="1">
    <source>
        <dbReference type="SAM" id="MobiDB-lite"/>
    </source>
</evidence>
<gene>
    <name evidence="2" type="ORF">I302_103045</name>
</gene>
<feature type="compositionally biased region" description="Basic and acidic residues" evidence="1">
    <location>
        <begin position="560"/>
        <end position="570"/>
    </location>
</feature>
<organism evidence="2 3">
    <name type="scientific">Kwoniella bestiolae CBS 10118</name>
    <dbReference type="NCBI Taxonomy" id="1296100"/>
    <lineage>
        <taxon>Eukaryota</taxon>
        <taxon>Fungi</taxon>
        <taxon>Dikarya</taxon>
        <taxon>Basidiomycota</taxon>
        <taxon>Agaricomycotina</taxon>
        <taxon>Tremellomycetes</taxon>
        <taxon>Tremellales</taxon>
        <taxon>Cryptococcaceae</taxon>
        <taxon>Kwoniella</taxon>
    </lineage>
</organism>
<feature type="compositionally biased region" description="Low complexity" evidence="1">
    <location>
        <begin position="1"/>
        <end position="10"/>
    </location>
</feature>
<accession>A0AAJ8K524</accession>
<dbReference type="GeneID" id="30206140"/>
<reference evidence="2" key="1">
    <citation type="submission" date="2013-07" db="EMBL/GenBank/DDBJ databases">
        <authorList>
            <consortium name="The Broad Institute Genome Sequencing Platform"/>
            <person name="Cuomo C."/>
            <person name="Litvintseva A."/>
            <person name="Chen Y."/>
            <person name="Heitman J."/>
            <person name="Sun S."/>
            <person name="Springer D."/>
            <person name="Dromer F."/>
            <person name="Young S.K."/>
            <person name="Zeng Q."/>
            <person name="Gargeya S."/>
            <person name="Fitzgerald M."/>
            <person name="Abouelleil A."/>
            <person name="Alvarado L."/>
            <person name="Berlin A.M."/>
            <person name="Chapman S.B."/>
            <person name="Dewar J."/>
            <person name="Goldberg J."/>
            <person name="Griggs A."/>
            <person name="Gujja S."/>
            <person name="Hansen M."/>
            <person name="Howarth C."/>
            <person name="Imamovic A."/>
            <person name="Larimer J."/>
            <person name="McCowan C."/>
            <person name="Murphy C."/>
            <person name="Pearson M."/>
            <person name="Priest M."/>
            <person name="Roberts A."/>
            <person name="Saif S."/>
            <person name="Shea T."/>
            <person name="Sykes S."/>
            <person name="Wortman J."/>
            <person name="Nusbaum C."/>
            <person name="Birren B."/>
        </authorList>
    </citation>
    <scope>NUCLEOTIDE SEQUENCE</scope>
    <source>
        <strain evidence="2">CBS 10118</strain>
    </source>
</reference>
<proteinExistence type="predicted"/>
<dbReference type="KEGG" id="kbi:30206140"/>
<name>A0AAJ8K524_9TREE</name>
<reference evidence="2" key="2">
    <citation type="submission" date="2024-02" db="EMBL/GenBank/DDBJ databases">
        <title>Comparative genomics of Cryptococcus and Kwoniella reveals pathogenesis evolution and contrasting modes of karyotype evolution via chromosome fusion or intercentromeric recombination.</title>
        <authorList>
            <person name="Coelho M.A."/>
            <person name="David-Palma M."/>
            <person name="Shea T."/>
            <person name="Bowers K."/>
            <person name="McGinley-Smith S."/>
            <person name="Mohammad A.W."/>
            <person name="Gnirke A."/>
            <person name="Yurkov A.M."/>
            <person name="Nowrousian M."/>
            <person name="Sun S."/>
            <person name="Cuomo C.A."/>
            <person name="Heitman J."/>
        </authorList>
    </citation>
    <scope>NUCLEOTIDE SEQUENCE</scope>
    <source>
        <strain evidence="2">CBS 10118</strain>
    </source>
</reference>
<evidence type="ECO:0000313" key="3">
    <source>
        <dbReference type="Proteomes" id="UP000092730"/>
    </source>
</evidence>
<sequence>MPRASSSTSTSKRRSSRLATQSQSQSQSQSQPDNSPSWLLDSQSQSHFQTQTQSQPDHSFLSISTASLPPKYSINLALPSDVELSNTEEREYQVRGEEFLHDAWRRSDEKEGKLVDLRERSKRVIRINGEKPTYTGKGKAKETSEDVLWYNAGMKFPCVCSLIRYTCSYTLCIKPPLSSHLSHPYLLEDSFVAQDVNDLPPWYIDTDLIDLDPSMDDIPEFEVSWNTPPAEQHQSSQLSNPETVYEPSPVNLDLQKAQSRLRKGKFRAVDPEPILSLLPTNLNAEKGNTGLDISLPLAEFQAGNGTSSGKAVWEEESKRRKAHRRGIIRGDSGYGRMWDFLPLPSTHPSRYLPPPVKRVRTKIPPYNLPRAYHSVPHPFHPNLPEYITTNSSRRVYWLIPIHGPVLIPTLNHPMTKNIYDGQAMPSRGELRDIDIDLDGESGRGAGREVKRKDKVISWTPSLLLSFIRQFLHPLYMNDQRPFGELSYAFSGPKPDPFLDISQSRITSSTDITKKMQPDKEETVKPECGDHLRIYCNAKYSLELRTWLHNVKIPIPLKKSHDADAEGEGDKSANGGDIKQNGKGEESVRIFYKNRLTLVGDRGEVLVVA</sequence>
<dbReference type="EMBL" id="CP144541">
    <property type="protein sequence ID" value="WVW81054.1"/>
    <property type="molecule type" value="Genomic_DNA"/>
</dbReference>
<feature type="region of interest" description="Disordered" evidence="1">
    <location>
        <begin position="560"/>
        <end position="580"/>
    </location>
</feature>
<feature type="compositionally biased region" description="Polar residues" evidence="1">
    <location>
        <begin position="225"/>
        <end position="242"/>
    </location>
</feature>
<feature type="compositionally biased region" description="Low complexity" evidence="1">
    <location>
        <begin position="42"/>
        <end position="55"/>
    </location>
</feature>
<feature type="compositionally biased region" description="Low complexity" evidence="1">
    <location>
        <begin position="21"/>
        <end position="31"/>
    </location>
</feature>
<feature type="region of interest" description="Disordered" evidence="1">
    <location>
        <begin position="1"/>
        <end position="62"/>
    </location>
</feature>
<dbReference type="AlphaFoldDB" id="A0AAJ8K524"/>
<feature type="compositionally biased region" description="Polar residues" evidence="1">
    <location>
        <begin position="32"/>
        <end position="41"/>
    </location>
</feature>
<protein>
    <submittedName>
        <fullName evidence="2">Uncharacterized protein</fullName>
    </submittedName>
</protein>
<dbReference type="RefSeq" id="XP_065725680.1">
    <property type="nucleotide sequence ID" value="XM_065869608.1"/>
</dbReference>
<feature type="region of interest" description="Disordered" evidence="1">
    <location>
        <begin position="225"/>
        <end position="245"/>
    </location>
</feature>
<keyword evidence="3" id="KW-1185">Reference proteome</keyword>